<proteinExistence type="predicted"/>
<reference evidence="1" key="2">
    <citation type="journal article" date="2023" name="IMA Fungus">
        <title>Comparative genomic study of the Penicillium genus elucidates a diverse pangenome and 15 lateral gene transfer events.</title>
        <authorList>
            <person name="Petersen C."/>
            <person name="Sorensen T."/>
            <person name="Nielsen M.R."/>
            <person name="Sondergaard T.E."/>
            <person name="Sorensen J.L."/>
            <person name="Fitzpatrick D.A."/>
            <person name="Frisvad J.C."/>
            <person name="Nielsen K.L."/>
        </authorList>
    </citation>
    <scope>NUCLEOTIDE SEQUENCE</scope>
    <source>
        <strain evidence="1">IBT 23319</strain>
    </source>
</reference>
<organism evidence="1 2">
    <name type="scientific">Penicillium citrinum</name>
    <dbReference type="NCBI Taxonomy" id="5077"/>
    <lineage>
        <taxon>Eukaryota</taxon>
        <taxon>Fungi</taxon>
        <taxon>Dikarya</taxon>
        <taxon>Ascomycota</taxon>
        <taxon>Pezizomycotina</taxon>
        <taxon>Eurotiomycetes</taxon>
        <taxon>Eurotiomycetidae</taxon>
        <taxon>Eurotiales</taxon>
        <taxon>Aspergillaceae</taxon>
        <taxon>Penicillium</taxon>
    </lineage>
</organism>
<dbReference type="AlphaFoldDB" id="A0A9W9TTI5"/>
<accession>A0A9W9TTI5</accession>
<sequence length="84" mass="9473">MSQDFCLCKKIAKFELAGFQWRNTRGQSWQQAAKMHRKDLISQGLLNVCDVNLNLVIRVEGTVHVTTDATLNKILNSIPAFAIL</sequence>
<dbReference type="GeneID" id="81380528"/>
<dbReference type="RefSeq" id="XP_056503855.1">
    <property type="nucleotide sequence ID" value="XM_056641361.1"/>
</dbReference>
<gene>
    <name evidence="1" type="ORF">N7469_002441</name>
</gene>
<evidence type="ECO:0000313" key="2">
    <source>
        <dbReference type="Proteomes" id="UP001147733"/>
    </source>
</evidence>
<protein>
    <submittedName>
        <fullName evidence="1">Uncharacterized protein</fullName>
    </submittedName>
</protein>
<evidence type="ECO:0000313" key="1">
    <source>
        <dbReference type="EMBL" id="KAJ5240850.1"/>
    </source>
</evidence>
<reference evidence="1" key="1">
    <citation type="submission" date="2022-11" db="EMBL/GenBank/DDBJ databases">
        <authorList>
            <person name="Petersen C."/>
        </authorList>
    </citation>
    <scope>NUCLEOTIDE SEQUENCE</scope>
    <source>
        <strain evidence="1">IBT 23319</strain>
    </source>
</reference>
<keyword evidence="2" id="KW-1185">Reference proteome</keyword>
<comment type="caution">
    <text evidence="1">The sequence shown here is derived from an EMBL/GenBank/DDBJ whole genome shotgun (WGS) entry which is preliminary data.</text>
</comment>
<name>A0A9W9TTI5_PENCI</name>
<dbReference type="EMBL" id="JAPQKT010000002">
    <property type="protein sequence ID" value="KAJ5240850.1"/>
    <property type="molecule type" value="Genomic_DNA"/>
</dbReference>
<dbReference type="Proteomes" id="UP001147733">
    <property type="component" value="Unassembled WGS sequence"/>
</dbReference>